<feature type="transmembrane region" description="Helical" evidence="1">
    <location>
        <begin position="533"/>
        <end position="552"/>
    </location>
</feature>
<sequence length="1027" mass="112226">MNTARGPVSRPVLTSVVFLIVVILGIVSLSRLSIDLMPEITYPTISVITSYGNVGPQEMEELVTRPIEEALAAVQGVEEITSTSTEGRSMVRVAFGWGTDLDVAANDIRDRIDRALGRLPEDIERPMIRKFDLSAFPILIAGVSSSMNPLDLRQLVEDQVKYRLERVPGVAAVDIWGGLMREVHVELRSAQLKALGISPDNVLAAMRSENQNIPAGLYEKGDSEVLVRTQGEFSSLEEIENTVVAMRDGVPIQVRDVAEVVDSWEEIRQFVRIDGKPGMRISISKQSGANTVEVAKEVNAEIERINRDLPQINLISLIDTSVYIEQSINNVGTSLLLGGILAIIVLLLFLRNVSSTLIIATAIPISVLATFGLMYFSGFTLNIMTFGGLALGIGMLVDSAIVVLENIYRHREQGETPVKSALDGTSEVSSAILASVLTTIVVFLPVVFMRGISGIMYQQLAYVVSFSLLCSLAVALTLIPMLSSRFLRYSPGGKAPILKRLQRVYDASDRILCLVERRYEVMLAWALGHRKRVVALAALLFVVSAILIRFIGVELIPAADEGEVRINLQMAVGTRLEIIDEATRIVEDVARREVPEMASMMARVGGGGWRSSGGHTSEVRISLVPRRNRRRSSEQIANALRSSLQGIPGLTARTRAGQGLFILRLGSSSSDNVSVEIRGYDLRVAQELASRVDQVVRTVPGITDTRISREEGSPERVIRIDRQKAADLGLTVSRIGETLETSVGGTQASYFREGGKQYRILVRLSEEDRRELDDLMDLTVVNNRGESVILRNVVSTTPKEGPVRLERKDQERIITVSANFTGRDMGSVISDIRDGLKSVPVPKDFAILFGGDYEEQQKAFSELMLGLVLAILLIYLVMAGQFESLKDPFVVLFSIPMAITGIVVVMILTGTVFSMQAFIGCIMLAGIVVNNAIILVDYTNRLRREDGIELVAAIKLAGSRRLRPILMTASTTVLALVPLSLGLGEGGEAQAPLARVVIGGLISSTMITLVLIPVVYSIFEQKIRGPR</sequence>
<proteinExistence type="predicted"/>
<feature type="transmembrane region" description="Helical" evidence="1">
    <location>
        <begin position="383"/>
        <end position="407"/>
    </location>
</feature>
<dbReference type="EMBL" id="JBHPEI010000011">
    <property type="protein sequence ID" value="MFC1799535.1"/>
    <property type="molecule type" value="Genomic_DNA"/>
</dbReference>
<name>A0ABV6YN83_UNCEI</name>
<gene>
    <name evidence="2" type="ORF">ACFL2Z_01300</name>
</gene>
<evidence type="ECO:0000256" key="1">
    <source>
        <dbReference type="SAM" id="Phobius"/>
    </source>
</evidence>
<feature type="transmembrane region" description="Helical" evidence="1">
    <location>
        <begin position="915"/>
        <end position="936"/>
    </location>
</feature>
<dbReference type="Gene3D" id="3.30.70.1440">
    <property type="entry name" value="Multidrug efflux transporter AcrB pore domain"/>
    <property type="match status" value="1"/>
</dbReference>
<reference evidence="2 3" key="1">
    <citation type="submission" date="2024-09" db="EMBL/GenBank/DDBJ databases">
        <authorList>
            <person name="D'Angelo T."/>
        </authorList>
    </citation>
    <scope>NUCLEOTIDE SEQUENCE [LARGE SCALE GENOMIC DNA]</scope>
    <source>
        <strain evidence="2">SAG AM-311-F02</strain>
    </source>
</reference>
<feature type="transmembrane region" description="Helical" evidence="1">
    <location>
        <begin position="357"/>
        <end position="377"/>
    </location>
</feature>
<dbReference type="PRINTS" id="PR00702">
    <property type="entry name" value="ACRIFLAVINRP"/>
</dbReference>
<dbReference type="Gene3D" id="3.30.70.1430">
    <property type="entry name" value="Multidrug efflux transporter AcrB pore domain"/>
    <property type="match status" value="2"/>
</dbReference>
<dbReference type="Gene3D" id="1.20.1640.10">
    <property type="entry name" value="Multidrug efflux transporter AcrB transmembrane domain"/>
    <property type="match status" value="2"/>
</dbReference>
<dbReference type="PANTHER" id="PTHR32063">
    <property type="match status" value="1"/>
</dbReference>
<feature type="transmembrane region" description="Helical" evidence="1">
    <location>
        <begin position="12"/>
        <end position="34"/>
    </location>
</feature>
<dbReference type="Proteomes" id="UP001594288">
    <property type="component" value="Unassembled WGS sequence"/>
</dbReference>
<dbReference type="InterPro" id="IPR027463">
    <property type="entry name" value="AcrB_DN_DC_subdom"/>
</dbReference>
<dbReference type="Pfam" id="PF00873">
    <property type="entry name" value="ACR_tran"/>
    <property type="match status" value="1"/>
</dbReference>
<feature type="transmembrane region" description="Helical" evidence="1">
    <location>
        <begin position="965"/>
        <end position="984"/>
    </location>
</feature>
<dbReference type="SUPFAM" id="SSF82714">
    <property type="entry name" value="Multidrug efflux transporter AcrB TolC docking domain, DN and DC subdomains"/>
    <property type="match status" value="2"/>
</dbReference>
<feature type="transmembrane region" description="Helical" evidence="1">
    <location>
        <begin position="863"/>
        <end position="882"/>
    </location>
</feature>
<feature type="transmembrane region" description="Helical" evidence="1">
    <location>
        <begin position="996"/>
        <end position="1019"/>
    </location>
</feature>
<keyword evidence="1" id="KW-1133">Transmembrane helix</keyword>
<dbReference type="SUPFAM" id="SSF82693">
    <property type="entry name" value="Multidrug efflux transporter AcrB pore domain, PN1, PN2, PC1 and PC2 subdomains"/>
    <property type="match status" value="3"/>
</dbReference>
<evidence type="ECO:0000313" key="2">
    <source>
        <dbReference type="EMBL" id="MFC1799535.1"/>
    </source>
</evidence>
<organism evidence="2 3">
    <name type="scientific">Eiseniibacteriota bacterium</name>
    <dbReference type="NCBI Taxonomy" id="2212470"/>
    <lineage>
        <taxon>Bacteria</taxon>
        <taxon>Candidatus Eiseniibacteriota</taxon>
    </lineage>
</organism>
<dbReference type="PANTHER" id="PTHR32063:SF0">
    <property type="entry name" value="SWARMING MOTILITY PROTEIN SWRC"/>
    <property type="match status" value="1"/>
</dbReference>
<dbReference type="Gene3D" id="3.30.2090.10">
    <property type="entry name" value="Multidrug efflux transporter AcrB TolC docking domain, DN and DC subdomains"/>
    <property type="match status" value="2"/>
</dbReference>
<evidence type="ECO:0000313" key="3">
    <source>
        <dbReference type="Proteomes" id="UP001594288"/>
    </source>
</evidence>
<keyword evidence="1" id="KW-0812">Transmembrane</keyword>
<feature type="transmembrane region" description="Helical" evidence="1">
    <location>
        <begin position="331"/>
        <end position="350"/>
    </location>
</feature>
<comment type="caution">
    <text evidence="2">The sequence shown here is derived from an EMBL/GenBank/DDBJ whole genome shotgun (WGS) entry which is preliminary data.</text>
</comment>
<feature type="transmembrane region" description="Helical" evidence="1">
    <location>
        <begin position="889"/>
        <end position="909"/>
    </location>
</feature>
<dbReference type="InterPro" id="IPR001036">
    <property type="entry name" value="Acrflvin-R"/>
</dbReference>
<accession>A0ABV6YN83</accession>
<feature type="transmembrane region" description="Helical" evidence="1">
    <location>
        <begin position="428"/>
        <end position="448"/>
    </location>
</feature>
<keyword evidence="3" id="KW-1185">Reference proteome</keyword>
<keyword evidence="1" id="KW-0472">Membrane</keyword>
<dbReference type="Gene3D" id="3.30.70.1320">
    <property type="entry name" value="Multidrug efflux transporter AcrB pore domain like"/>
    <property type="match status" value="1"/>
</dbReference>
<dbReference type="SUPFAM" id="SSF82866">
    <property type="entry name" value="Multidrug efflux transporter AcrB transmembrane domain"/>
    <property type="match status" value="2"/>
</dbReference>
<feature type="transmembrane region" description="Helical" evidence="1">
    <location>
        <begin position="460"/>
        <end position="479"/>
    </location>
</feature>
<protein>
    <submittedName>
        <fullName evidence="2">Efflux RND transporter permease subunit</fullName>
    </submittedName>
</protein>